<protein>
    <submittedName>
        <fullName evidence="1">Nucleotidase YfbR HD superfamily</fullName>
    </submittedName>
</protein>
<dbReference type="SUPFAM" id="SSF109604">
    <property type="entry name" value="HD-domain/PDEase-like"/>
    <property type="match status" value="1"/>
</dbReference>
<reference evidence="1 2" key="1">
    <citation type="submission" date="2016-03" db="EMBL/GenBank/DDBJ databases">
        <title>Comparative genomics of 54 Lactobacillus plantarum strains reveals genomic uncoupling from niche constraints.</title>
        <authorList>
            <person name="Martino M.E."/>
        </authorList>
    </citation>
    <scope>NUCLEOTIDE SEQUENCE [LARGE SCALE GENOMIC DNA]</scope>
    <source>
        <strain evidence="1 2">NAB2</strain>
    </source>
</reference>
<evidence type="ECO:0000313" key="2">
    <source>
        <dbReference type="Proteomes" id="UP000076872"/>
    </source>
</evidence>
<dbReference type="Gene3D" id="1.10.3210.10">
    <property type="entry name" value="Hypothetical protein af1432"/>
    <property type="match status" value="1"/>
</dbReference>
<proteinExistence type="predicted"/>
<accession>A0AAW3RFL2</accession>
<dbReference type="AlphaFoldDB" id="A0AAW3RFL2"/>
<organism evidence="1 2">
    <name type="scientific">Lactiplantibacillus plantarum</name>
    <name type="common">Lactobacillus plantarum</name>
    <dbReference type="NCBI Taxonomy" id="1590"/>
    <lineage>
        <taxon>Bacteria</taxon>
        <taxon>Bacillati</taxon>
        <taxon>Bacillota</taxon>
        <taxon>Bacilli</taxon>
        <taxon>Lactobacillales</taxon>
        <taxon>Lactobacillaceae</taxon>
        <taxon>Lactiplantibacillus</taxon>
    </lineage>
</organism>
<gene>
    <name evidence="1" type="ORF">NAB2_2269</name>
</gene>
<dbReference type="Proteomes" id="UP000076872">
    <property type="component" value="Unassembled WGS sequence"/>
</dbReference>
<comment type="caution">
    <text evidence="1">The sequence shown here is derived from an EMBL/GenBank/DDBJ whole genome shotgun (WGS) entry which is preliminary data.</text>
</comment>
<name>A0AAW3RFL2_LACPN</name>
<dbReference type="Pfam" id="PF12917">
    <property type="entry name" value="YfbR-like"/>
    <property type="match status" value="1"/>
</dbReference>
<dbReference type="EMBL" id="LUXO01000033">
    <property type="protein sequence ID" value="KZV01649.1"/>
    <property type="molecule type" value="Genomic_DNA"/>
</dbReference>
<sequence length="169" mass="19302">MEENAGQIVDWRALYEKALNHDYNERFIGDIKTPVKYATPTLRTMLADVEHKLSQNFVQNEIPAEFQAAYSRRLSEGKDETLEGQILSVADKIDLLYESFGEIQKGNPEPVFRDIYQESLKTIVAFKKMTSVQYFLKAVLPEMLAEPFTHQDQLQALTTQILTAGPQSD</sequence>
<evidence type="ECO:0000313" key="1">
    <source>
        <dbReference type="EMBL" id="KZV01649.1"/>
    </source>
</evidence>